<comment type="similarity">
    <text evidence="1">Belongs to the GSP E family.</text>
</comment>
<evidence type="ECO:0000256" key="2">
    <source>
        <dbReference type="ARBA" id="ARBA00022741"/>
    </source>
</evidence>
<dbReference type="InterPro" id="IPR027417">
    <property type="entry name" value="P-loop_NTPase"/>
</dbReference>
<dbReference type="AlphaFoldDB" id="A0A7C3RJ87"/>
<dbReference type="Pfam" id="PF00437">
    <property type="entry name" value="T2SSE"/>
    <property type="match status" value="1"/>
</dbReference>
<gene>
    <name evidence="5" type="ORF">ENW00_02015</name>
</gene>
<dbReference type="GO" id="GO:0016887">
    <property type="term" value="F:ATP hydrolysis activity"/>
    <property type="evidence" value="ECO:0007669"/>
    <property type="project" value="TreeGrafter"/>
</dbReference>
<keyword evidence="3" id="KW-0067">ATP-binding</keyword>
<dbReference type="SUPFAM" id="SSF52540">
    <property type="entry name" value="P-loop containing nucleoside triphosphate hydrolases"/>
    <property type="match status" value="1"/>
</dbReference>
<evidence type="ECO:0000259" key="4">
    <source>
        <dbReference type="SMART" id="SM00382"/>
    </source>
</evidence>
<dbReference type="Gene3D" id="3.40.50.300">
    <property type="entry name" value="P-loop containing nucleotide triphosphate hydrolases"/>
    <property type="match status" value="1"/>
</dbReference>
<sequence length="562" mass="63333">MKEKKPLGEYLLELGLITKEQLEKALEEQKKTGVKLGQILIERGYVKPEDIGKVLERQSEIPYISLSEIPIDEKLAGSFPENLLRKYKFIPMKRESGIIHVAIVPPIDPVVVNEIRRIVKAPIRLFITTDKEFNQIMSKLFPLEKSTLSAVQDFQRSMPVETIVEAPPAIGVEEAPIVRLVSSIINEAITRNASDIHLDPQEKEMKVRYRIHGILYDIMSIPKEIQDAVVTRIKVISGMDIAERRRPQDGRATYRYENKIFDLRVASVGTIHGEMVVIRLLDKSKVLIELDRLGMTNEDLNVFEHLIKRPFGMILVTGPTGSGKTTTLYSALNVLNKPSVNIITLEDPVEYELPGINQIQIQPKIGIDFAMGLRNILRLDPNIIMVGEIRDSETLNTAIEAALTGHLLLSTFHANDSVSAVARLIQMGLEPFLIASSLIGIVAQRLVRTICLSCKEEYIPSSEEIEELGLTKDEGRNIRLVRGKGCLFCNYTGYSGRTGIFELLKITKNIRTLINKRASIDEIRDMALREGMKTLHMNAREKVLSGITTIEEARRVIAWEED</sequence>
<dbReference type="Gene3D" id="3.30.450.90">
    <property type="match status" value="1"/>
</dbReference>
<reference evidence="5" key="1">
    <citation type="journal article" date="2020" name="mSystems">
        <title>Genome- and Community-Level Interaction Insights into Carbon Utilization and Element Cycling Functions of Hydrothermarchaeota in Hydrothermal Sediment.</title>
        <authorList>
            <person name="Zhou Z."/>
            <person name="Liu Y."/>
            <person name="Xu W."/>
            <person name="Pan J."/>
            <person name="Luo Z.H."/>
            <person name="Li M."/>
        </authorList>
    </citation>
    <scope>NUCLEOTIDE SEQUENCE [LARGE SCALE GENOMIC DNA]</scope>
    <source>
        <strain evidence="5">SpSt-81</strain>
    </source>
</reference>
<dbReference type="SMART" id="SM00382">
    <property type="entry name" value="AAA"/>
    <property type="match status" value="1"/>
</dbReference>
<feature type="domain" description="AAA+ ATPase" evidence="4">
    <location>
        <begin position="310"/>
        <end position="452"/>
    </location>
</feature>
<dbReference type="PANTHER" id="PTHR30258:SF1">
    <property type="entry name" value="PROTEIN TRANSPORT PROTEIN HOFB HOMOLOG"/>
    <property type="match status" value="1"/>
</dbReference>
<evidence type="ECO:0000313" key="5">
    <source>
        <dbReference type="EMBL" id="HFX12919.1"/>
    </source>
</evidence>
<evidence type="ECO:0000256" key="3">
    <source>
        <dbReference type="ARBA" id="ARBA00022840"/>
    </source>
</evidence>
<organism evidence="5">
    <name type="scientific">Dictyoglomus thermophilum</name>
    <dbReference type="NCBI Taxonomy" id="14"/>
    <lineage>
        <taxon>Bacteria</taxon>
        <taxon>Pseudomonadati</taxon>
        <taxon>Dictyoglomota</taxon>
        <taxon>Dictyoglomia</taxon>
        <taxon>Dictyoglomales</taxon>
        <taxon>Dictyoglomaceae</taxon>
        <taxon>Dictyoglomus</taxon>
    </lineage>
</organism>
<dbReference type="GO" id="GO:0005524">
    <property type="term" value="F:ATP binding"/>
    <property type="evidence" value="ECO:0007669"/>
    <property type="project" value="UniProtKB-KW"/>
</dbReference>
<dbReference type="CDD" id="cd01129">
    <property type="entry name" value="PulE-GspE-like"/>
    <property type="match status" value="1"/>
</dbReference>
<name>A0A7C3RJ87_DICTH</name>
<evidence type="ECO:0000256" key="1">
    <source>
        <dbReference type="ARBA" id="ARBA00006611"/>
    </source>
</evidence>
<dbReference type="InterPro" id="IPR007831">
    <property type="entry name" value="T2SS_GspE_N"/>
</dbReference>
<dbReference type="SUPFAM" id="SSF160246">
    <property type="entry name" value="EspE N-terminal domain-like"/>
    <property type="match status" value="1"/>
</dbReference>
<keyword evidence="2" id="KW-0547">Nucleotide-binding</keyword>
<dbReference type="PANTHER" id="PTHR30258">
    <property type="entry name" value="TYPE II SECRETION SYSTEM PROTEIN GSPE-RELATED"/>
    <property type="match status" value="1"/>
</dbReference>
<dbReference type="Pfam" id="PF05157">
    <property type="entry name" value="MshEN"/>
    <property type="match status" value="1"/>
</dbReference>
<dbReference type="FunFam" id="3.30.300.160:FF:000002">
    <property type="entry name" value="Type II secretion system protein E"/>
    <property type="match status" value="1"/>
</dbReference>
<accession>A0A7C3RJ87</accession>
<proteinExistence type="inferred from homology"/>
<dbReference type="InterPro" id="IPR001482">
    <property type="entry name" value="T2SS/T4SS_dom"/>
</dbReference>
<comment type="caution">
    <text evidence="5">The sequence shown here is derived from an EMBL/GenBank/DDBJ whole genome shotgun (WGS) entry which is preliminary data.</text>
</comment>
<dbReference type="Gene3D" id="3.30.300.160">
    <property type="entry name" value="Type II secretion system, protein E, N-terminal domain"/>
    <property type="match status" value="1"/>
</dbReference>
<protein>
    <submittedName>
        <fullName evidence="5">GspE/PulE family protein</fullName>
    </submittedName>
</protein>
<dbReference type="GO" id="GO:0005886">
    <property type="term" value="C:plasma membrane"/>
    <property type="evidence" value="ECO:0007669"/>
    <property type="project" value="TreeGrafter"/>
</dbReference>
<dbReference type="EMBL" id="DTIN01000009">
    <property type="protein sequence ID" value="HFX12919.1"/>
    <property type="molecule type" value="Genomic_DNA"/>
</dbReference>
<dbReference type="InterPro" id="IPR037257">
    <property type="entry name" value="T2SS_E_N_sf"/>
</dbReference>
<dbReference type="InterPro" id="IPR003593">
    <property type="entry name" value="AAA+_ATPase"/>
</dbReference>
<dbReference type="FunFam" id="3.40.50.300:FF:000398">
    <property type="entry name" value="Type IV pilus assembly ATPase PilB"/>
    <property type="match status" value="1"/>
</dbReference>